<dbReference type="RefSeq" id="WP_304415422.1">
    <property type="nucleotide sequence ID" value="NZ_OY569118.1"/>
</dbReference>
<dbReference type="InterPro" id="IPR036388">
    <property type="entry name" value="WH-like_DNA-bd_sf"/>
</dbReference>
<evidence type="ECO:0000256" key="1">
    <source>
        <dbReference type="ARBA" id="ARBA00023015"/>
    </source>
</evidence>
<gene>
    <name evidence="5" type="primary">fadR</name>
    <name evidence="5" type="ORF">BSPP4475_08595</name>
</gene>
<keyword evidence="2" id="KW-0238">DNA-binding</keyword>
<sequence>MEAVKIDRQKLSDRVALQIEQWITAGHVRPGAKLPSVRELCQLFNVGRTAVRDAITTLKGKGLVEVRHGNGTFVRQSDCSRVFQGVSLVRKEDIHKLFAVRKILEAGTAELAAVHRNTDHLYHMKKALERLAQADSRDGWRADLHFHLAIAEATQNEHLVQLMQTVSSAIRKGIMDCHRIILADAEQERVIFHQHVAVFEAIRDAKPEQARQAMVEHLAHVEALLNGTL</sequence>
<feature type="domain" description="HTH gntR-type" evidence="4">
    <location>
        <begin position="9"/>
        <end position="77"/>
    </location>
</feature>
<dbReference type="SUPFAM" id="SSF48008">
    <property type="entry name" value="GntR ligand-binding domain-like"/>
    <property type="match status" value="1"/>
</dbReference>
<evidence type="ECO:0000256" key="3">
    <source>
        <dbReference type="ARBA" id="ARBA00023163"/>
    </source>
</evidence>
<dbReference type="PRINTS" id="PR00035">
    <property type="entry name" value="HTHGNTR"/>
</dbReference>
<keyword evidence="3" id="KW-0804">Transcription</keyword>
<evidence type="ECO:0000313" key="6">
    <source>
        <dbReference type="Proteomes" id="UP001189619"/>
    </source>
</evidence>
<dbReference type="InterPro" id="IPR011711">
    <property type="entry name" value="GntR_C"/>
</dbReference>
<dbReference type="PROSITE" id="PS50949">
    <property type="entry name" value="HTH_GNTR"/>
    <property type="match status" value="1"/>
</dbReference>
<dbReference type="PANTHER" id="PTHR43537:SF5">
    <property type="entry name" value="UXU OPERON TRANSCRIPTIONAL REGULATOR"/>
    <property type="match status" value="1"/>
</dbReference>
<proteinExistence type="predicted"/>
<protein>
    <submittedName>
        <fullName evidence="5">FadR family transcriptional regulator</fullName>
    </submittedName>
</protein>
<dbReference type="Gene3D" id="1.10.10.10">
    <property type="entry name" value="Winged helix-like DNA-binding domain superfamily/Winged helix DNA-binding domain"/>
    <property type="match status" value="1"/>
</dbReference>
<evidence type="ECO:0000259" key="4">
    <source>
        <dbReference type="PROSITE" id="PS50949"/>
    </source>
</evidence>
<dbReference type="AlphaFoldDB" id="A0AA48M6W5"/>
<keyword evidence="6" id="KW-1185">Reference proteome</keyword>
<dbReference type="CDD" id="cd07377">
    <property type="entry name" value="WHTH_GntR"/>
    <property type="match status" value="1"/>
</dbReference>
<accession>A0AA48M6W5</accession>
<name>A0AA48M6W5_9BACL</name>
<dbReference type="InterPro" id="IPR008920">
    <property type="entry name" value="TF_FadR/GntR_C"/>
</dbReference>
<evidence type="ECO:0000256" key="2">
    <source>
        <dbReference type="ARBA" id="ARBA00023125"/>
    </source>
</evidence>
<keyword evidence="1" id="KW-0805">Transcription regulation</keyword>
<dbReference type="GO" id="GO:0003677">
    <property type="term" value="F:DNA binding"/>
    <property type="evidence" value="ECO:0007669"/>
    <property type="project" value="UniProtKB-KW"/>
</dbReference>
<dbReference type="Pfam" id="PF07729">
    <property type="entry name" value="FCD"/>
    <property type="match status" value="1"/>
</dbReference>
<dbReference type="SUPFAM" id="SSF46785">
    <property type="entry name" value="Winged helix' DNA-binding domain"/>
    <property type="match status" value="1"/>
</dbReference>
<dbReference type="Pfam" id="PF00392">
    <property type="entry name" value="GntR"/>
    <property type="match status" value="1"/>
</dbReference>
<dbReference type="Proteomes" id="UP001189619">
    <property type="component" value="Chromosome"/>
</dbReference>
<dbReference type="KEGG" id="bayd:BSPP4475_08595"/>
<dbReference type="SMART" id="SM00345">
    <property type="entry name" value="HTH_GNTR"/>
    <property type="match status" value="1"/>
</dbReference>
<dbReference type="GO" id="GO:0003700">
    <property type="term" value="F:DNA-binding transcription factor activity"/>
    <property type="evidence" value="ECO:0007669"/>
    <property type="project" value="InterPro"/>
</dbReference>
<organism evidence="5 6">
    <name type="scientific">Brevibacillus aydinogluensis</name>
    <dbReference type="NCBI Taxonomy" id="927786"/>
    <lineage>
        <taxon>Bacteria</taxon>
        <taxon>Bacillati</taxon>
        <taxon>Bacillota</taxon>
        <taxon>Bacilli</taxon>
        <taxon>Bacillales</taxon>
        <taxon>Paenibacillaceae</taxon>
        <taxon>Brevibacillus</taxon>
    </lineage>
</organism>
<dbReference type="SMART" id="SM00895">
    <property type="entry name" value="FCD"/>
    <property type="match status" value="1"/>
</dbReference>
<dbReference type="InterPro" id="IPR000524">
    <property type="entry name" value="Tscrpt_reg_HTH_GntR"/>
</dbReference>
<dbReference type="InterPro" id="IPR036390">
    <property type="entry name" value="WH_DNA-bd_sf"/>
</dbReference>
<dbReference type="Gene3D" id="1.20.120.530">
    <property type="entry name" value="GntR ligand-binding domain-like"/>
    <property type="match status" value="1"/>
</dbReference>
<reference evidence="5" key="1">
    <citation type="submission" date="2023-07" db="EMBL/GenBank/DDBJ databases">
        <authorList>
            <person name="Ivanov I."/>
            <person name="Teneva D."/>
            <person name="Stoikov I."/>
        </authorList>
    </citation>
    <scope>NUCLEOTIDE SEQUENCE</scope>
    <source>
        <strain evidence="5">4475</strain>
    </source>
</reference>
<dbReference type="PANTHER" id="PTHR43537">
    <property type="entry name" value="TRANSCRIPTIONAL REGULATOR, GNTR FAMILY"/>
    <property type="match status" value="1"/>
</dbReference>
<evidence type="ECO:0000313" key="5">
    <source>
        <dbReference type="EMBL" id="CAJ1002372.1"/>
    </source>
</evidence>
<dbReference type="EMBL" id="OY569118">
    <property type="protein sequence ID" value="CAJ1002372.1"/>
    <property type="molecule type" value="Genomic_DNA"/>
</dbReference>